<dbReference type="GO" id="GO:0000976">
    <property type="term" value="F:transcription cis-regulatory region binding"/>
    <property type="evidence" value="ECO:0007669"/>
    <property type="project" value="TreeGrafter"/>
</dbReference>
<dbReference type="EMBL" id="CP059491">
    <property type="protein sequence ID" value="QMT02773.1"/>
    <property type="molecule type" value="Genomic_DNA"/>
</dbReference>
<dbReference type="InterPro" id="IPR050109">
    <property type="entry name" value="HTH-type_TetR-like_transc_reg"/>
</dbReference>
<evidence type="ECO:0000313" key="4">
    <source>
        <dbReference type="EMBL" id="QMT02773.1"/>
    </source>
</evidence>
<evidence type="ECO:0000259" key="3">
    <source>
        <dbReference type="PROSITE" id="PS50977"/>
    </source>
</evidence>
<evidence type="ECO:0000256" key="1">
    <source>
        <dbReference type="ARBA" id="ARBA00023125"/>
    </source>
</evidence>
<dbReference type="PRINTS" id="PR00455">
    <property type="entry name" value="HTHTETR"/>
</dbReference>
<dbReference type="GO" id="GO:0003700">
    <property type="term" value="F:DNA-binding transcription factor activity"/>
    <property type="evidence" value="ECO:0007669"/>
    <property type="project" value="TreeGrafter"/>
</dbReference>
<dbReference type="Gene3D" id="1.10.357.10">
    <property type="entry name" value="Tetracycline Repressor, domain 2"/>
    <property type="match status" value="1"/>
</dbReference>
<organism evidence="4 5">
    <name type="scientific">Gordonia jinghuaiqii</name>
    <dbReference type="NCBI Taxonomy" id="2758710"/>
    <lineage>
        <taxon>Bacteria</taxon>
        <taxon>Bacillati</taxon>
        <taxon>Actinomycetota</taxon>
        <taxon>Actinomycetes</taxon>
        <taxon>Mycobacteriales</taxon>
        <taxon>Gordoniaceae</taxon>
        <taxon>Gordonia</taxon>
    </lineage>
</organism>
<proteinExistence type="predicted"/>
<feature type="domain" description="HTH tetR-type" evidence="3">
    <location>
        <begin position="77"/>
        <end position="137"/>
    </location>
</feature>
<keyword evidence="1 2" id="KW-0238">DNA-binding</keyword>
<dbReference type="KEGG" id="gji:H1R19_06455"/>
<dbReference type="InterPro" id="IPR001647">
    <property type="entry name" value="HTH_TetR"/>
</dbReference>
<gene>
    <name evidence="4" type="ORF">H1R19_06455</name>
</gene>
<evidence type="ECO:0000256" key="2">
    <source>
        <dbReference type="PROSITE-ProRule" id="PRU00335"/>
    </source>
</evidence>
<dbReference type="InterPro" id="IPR009057">
    <property type="entry name" value="Homeodomain-like_sf"/>
</dbReference>
<reference evidence="5" key="1">
    <citation type="submission" date="2020-07" db="EMBL/GenBank/DDBJ databases">
        <title>novel species isolated from the respiratory tract of Marmot.</title>
        <authorList>
            <person name="Zhang G."/>
        </authorList>
    </citation>
    <scope>NUCLEOTIDE SEQUENCE [LARGE SCALE GENOMIC DNA]</scope>
    <source>
        <strain evidence="5">686</strain>
    </source>
</reference>
<protein>
    <submittedName>
        <fullName evidence="4">TetR/AcrR family transcriptional regulator</fullName>
    </submittedName>
</protein>
<dbReference type="PANTHER" id="PTHR30055">
    <property type="entry name" value="HTH-TYPE TRANSCRIPTIONAL REGULATOR RUTR"/>
    <property type="match status" value="1"/>
</dbReference>
<dbReference type="Pfam" id="PF00440">
    <property type="entry name" value="TetR_N"/>
    <property type="match status" value="1"/>
</dbReference>
<dbReference type="PANTHER" id="PTHR30055:SF153">
    <property type="entry name" value="HTH-TYPE TRANSCRIPTIONAL REPRESSOR RV3405C"/>
    <property type="match status" value="1"/>
</dbReference>
<dbReference type="SUPFAM" id="SSF46689">
    <property type="entry name" value="Homeodomain-like"/>
    <property type="match status" value="1"/>
</dbReference>
<accession>A0A7D7RS42</accession>
<evidence type="ECO:0000313" key="5">
    <source>
        <dbReference type="Proteomes" id="UP000515663"/>
    </source>
</evidence>
<keyword evidence="5" id="KW-1185">Reference proteome</keyword>
<dbReference type="AlphaFoldDB" id="A0A7D7RS42"/>
<name>A0A7D7RS42_9ACTN</name>
<dbReference type="PROSITE" id="PS50977">
    <property type="entry name" value="HTH_TETR_2"/>
    <property type="match status" value="1"/>
</dbReference>
<sequence>MYQCDKQRNLVSSVPLSDPGHADFSIFCDHGSAGRDHVTCEGVHVPTFQASSTAQLSSSLIERAFLASTTPSDAAPDPTAEKLLDAAFDLFSRLGVQRTPMEKVAKRAGVTRVTLYRKFATKDALVDEVVLREFRRYFDRFRSEIPNADSVAERVVVGFVGSLRAISGNPLIGGINGEEPSMLIESMIGGDGLLLAVVQQFVSVQLRREQLAGNISDELDVELVAEMMVRISASFLTVPSRVVDITDDAQLAEVARQFLVPMLNTPR</sequence>
<dbReference type="Proteomes" id="UP000515663">
    <property type="component" value="Chromosome"/>
</dbReference>
<feature type="DNA-binding region" description="H-T-H motif" evidence="2">
    <location>
        <begin position="100"/>
        <end position="119"/>
    </location>
</feature>